<reference evidence="2 3" key="1">
    <citation type="journal article" date="2016" name="Genome Announc.">
        <title>Complete Genome Sequence of Methylobacterium populi P-1M, Isolated from Pink-Pigmented Household Biofilm.</title>
        <authorList>
            <person name="Morohoshi T."/>
            <person name="Ikeda T."/>
        </authorList>
    </citation>
    <scope>NUCLEOTIDE SEQUENCE [LARGE SCALE GENOMIC DNA]</scope>
    <source>
        <strain evidence="2 3">P-1M</strain>
    </source>
</reference>
<name>A0A161J795_9HYPH</name>
<dbReference type="EMBL" id="AP014809">
    <property type="protein sequence ID" value="BAU92772.1"/>
    <property type="molecule type" value="Genomic_DNA"/>
</dbReference>
<protein>
    <submittedName>
        <fullName evidence="2">Uncharacterized protein</fullName>
    </submittedName>
</protein>
<dbReference type="AlphaFoldDB" id="A0A161J795"/>
<accession>A0A161J795</accession>
<dbReference type="Proteomes" id="UP000218288">
    <property type="component" value="Chromosome"/>
</dbReference>
<sequence length="299" mass="30725">MVVGFFSDDGSALYAALLASCGLACVGRFMTVIDGHEIGRPTCGPSMEDAAASRADMSATLARAAVGGQADVAFVAPLGFLHEGGVWTHLDVAVVSGGDPLQARRARRSAGHADGGELASGAKRRNASDCCARRPWLLTFGAGRPHGPAASPKHGLQGRGTEAAARTLPVRVPLPGRSVKAAMDRGLPTLETLRIGILLAATFEVAAAVPDAAAVELATMSDLMSPASHPADQALAGRLSDLADRLVDIERALGTPASPAASNRRDRGMRRIARSCRDAVPELPTASWPTGSASAAGRR</sequence>
<dbReference type="OrthoDB" id="7986975at2"/>
<proteinExistence type="predicted"/>
<gene>
    <name evidence="2" type="ORF">MPPM_4167</name>
</gene>
<feature type="region of interest" description="Disordered" evidence="1">
    <location>
        <begin position="254"/>
        <end position="299"/>
    </location>
</feature>
<evidence type="ECO:0000256" key="1">
    <source>
        <dbReference type="SAM" id="MobiDB-lite"/>
    </source>
</evidence>
<evidence type="ECO:0000313" key="3">
    <source>
        <dbReference type="Proteomes" id="UP000218288"/>
    </source>
</evidence>
<evidence type="ECO:0000313" key="2">
    <source>
        <dbReference type="EMBL" id="BAU92772.1"/>
    </source>
</evidence>
<organism evidence="2 3">
    <name type="scientific">Methylorubrum populi</name>
    <dbReference type="NCBI Taxonomy" id="223967"/>
    <lineage>
        <taxon>Bacteria</taxon>
        <taxon>Pseudomonadati</taxon>
        <taxon>Pseudomonadota</taxon>
        <taxon>Alphaproteobacteria</taxon>
        <taxon>Hyphomicrobiales</taxon>
        <taxon>Methylobacteriaceae</taxon>
        <taxon>Methylorubrum</taxon>
    </lineage>
</organism>